<accession>A0A364K8X6</accession>
<dbReference type="AlphaFoldDB" id="A0A364K8X6"/>
<proteinExistence type="predicted"/>
<dbReference type="InterPro" id="IPR027635">
    <property type="entry name" value="Lantibiotic2_lead_pep_dom"/>
</dbReference>
<dbReference type="OrthoDB" id="2991446at2"/>
<dbReference type="GO" id="GO:0050830">
    <property type="term" value="P:defense response to Gram-positive bacterium"/>
    <property type="evidence" value="ECO:0007669"/>
    <property type="project" value="InterPro"/>
</dbReference>
<dbReference type="EMBL" id="QJKK01000001">
    <property type="protein sequence ID" value="RAL26672.1"/>
    <property type="molecule type" value="Genomic_DNA"/>
</dbReference>
<organism evidence="1 2">
    <name type="scientific">Thermoflavimicrobium daqui</name>
    <dbReference type="NCBI Taxonomy" id="2137476"/>
    <lineage>
        <taxon>Bacteria</taxon>
        <taxon>Bacillati</taxon>
        <taxon>Bacillota</taxon>
        <taxon>Bacilli</taxon>
        <taxon>Bacillales</taxon>
        <taxon>Thermoactinomycetaceae</taxon>
        <taxon>Thermoflavimicrobium</taxon>
    </lineage>
</organism>
<comment type="caution">
    <text evidence="1">The sequence shown here is derived from an EMBL/GenBank/DDBJ whole genome shotgun (WGS) entry which is preliminary data.</text>
</comment>
<dbReference type="RefSeq" id="WP_113657277.1">
    <property type="nucleotide sequence ID" value="NZ_KZ845663.1"/>
</dbReference>
<reference evidence="1 2" key="1">
    <citation type="submission" date="2018-06" db="EMBL/GenBank/DDBJ databases">
        <title>Thermoflavimicrobium daqus sp. nov., a thermophilic microbe isolated from Moutai-flavour Daqu.</title>
        <authorList>
            <person name="Wang X."/>
            <person name="Zhou H."/>
        </authorList>
    </citation>
    <scope>NUCLEOTIDE SEQUENCE [LARGE SCALE GENOMIC DNA]</scope>
    <source>
        <strain evidence="1 2">FBKL4.011</strain>
    </source>
</reference>
<gene>
    <name evidence="1" type="ORF">DL897_01070</name>
</gene>
<evidence type="ECO:0000313" key="1">
    <source>
        <dbReference type="EMBL" id="RAL26672.1"/>
    </source>
</evidence>
<evidence type="ECO:0000313" key="2">
    <source>
        <dbReference type="Proteomes" id="UP000251213"/>
    </source>
</evidence>
<dbReference type="InterPro" id="IPR027632">
    <property type="entry name" value="Lant_2_A2"/>
</dbReference>
<dbReference type="NCBIfam" id="TIGR03898">
    <property type="entry name" value="lanti_MRSA_kill"/>
    <property type="match status" value="1"/>
</dbReference>
<dbReference type="Pfam" id="PF16934">
    <property type="entry name" value="Mersacidin"/>
    <property type="match status" value="1"/>
</dbReference>
<name>A0A364K8X6_9BACL</name>
<dbReference type="Proteomes" id="UP000251213">
    <property type="component" value="Unassembled WGS sequence"/>
</dbReference>
<keyword evidence="2" id="KW-1185">Reference proteome</keyword>
<dbReference type="NCBIfam" id="NF038161">
    <property type="entry name" value="lant_II_LchA2"/>
    <property type="match status" value="1"/>
</dbReference>
<sequence>MLNKEQTIRAWKDPEFRATLENHVGHPAGEISEQELEAIVGGSDTQPQTTVPCLAITFSVFMCSI</sequence>
<protein>
    <submittedName>
        <fullName evidence="1">Type 2 lantibiotic</fullName>
    </submittedName>
</protein>
<reference evidence="1 2" key="2">
    <citation type="submission" date="2018-06" db="EMBL/GenBank/DDBJ databases">
        <authorList>
            <person name="Zhirakovskaya E."/>
        </authorList>
    </citation>
    <scope>NUCLEOTIDE SEQUENCE [LARGE SCALE GENOMIC DNA]</scope>
    <source>
        <strain evidence="1 2">FBKL4.011</strain>
    </source>
</reference>